<dbReference type="Proteomes" id="UP000239757">
    <property type="component" value="Unassembled WGS sequence"/>
</dbReference>
<dbReference type="OrthoDB" id="1937287at2759"/>
<dbReference type="AlphaFoldDB" id="A0A2P5Y6V7"/>
<dbReference type="EMBL" id="KZ663611">
    <property type="protein sequence ID" value="PPS11306.1"/>
    <property type="molecule type" value="Genomic_DNA"/>
</dbReference>
<sequence length="474" mass="53806">MLSKFISVNTEPNPREQLNAINIQDEGVVEPEPEPRKETVVSKGQGEVDQNTNKSVNVEYKPRVPYPNAIRKDRSDEKFGELTLRVGDETITLQACTSGITSNSEGNGPHQFTKTDNITLQKLSFKEVHEPRSNNDRGHTHEERRLQIEELDEWRVHKLTIHDKPKLRQNEPDTSPNQLKVGDKVLLDVANPHIVTTTPNEEIPLTVLSIFPFGIVEVSHPKFSYFKHTRPGTQACLKPWTNRGRDTTVRYGRVEAGHDFPKTRDVINPHGRTTWPWVNLIDTLCHHQEARRPRSYPQKDVGDQVVMTSSDDPSTIQFRLGSLVRAMSVPEFGVALGLYTDEFMEEEDMNALPRNNHISPSLCWKALAPLSSTYDPSRSKASAFGPSLHYLHAILAHTLIGRRESTCVVNTHDAYYLWCMANANVTDLAYFIAFATRHQTERHQKGAISIGPYVMRLAKHFGLSTPWPSHQRLH</sequence>
<organism evidence="2 3">
    <name type="scientific">Gossypium barbadense</name>
    <name type="common">Sea Island cotton</name>
    <name type="synonym">Hibiscus barbadensis</name>
    <dbReference type="NCBI Taxonomy" id="3634"/>
    <lineage>
        <taxon>Eukaryota</taxon>
        <taxon>Viridiplantae</taxon>
        <taxon>Streptophyta</taxon>
        <taxon>Embryophyta</taxon>
        <taxon>Tracheophyta</taxon>
        <taxon>Spermatophyta</taxon>
        <taxon>Magnoliopsida</taxon>
        <taxon>eudicotyledons</taxon>
        <taxon>Gunneridae</taxon>
        <taxon>Pentapetalae</taxon>
        <taxon>rosids</taxon>
        <taxon>malvids</taxon>
        <taxon>Malvales</taxon>
        <taxon>Malvaceae</taxon>
        <taxon>Malvoideae</taxon>
        <taxon>Gossypium</taxon>
    </lineage>
</organism>
<proteinExistence type="predicted"/>
<accession>A0A2P5Y6V7</accession>
<name>A0A2P5Y6V7_GOSBA</name>
<evidence type="ECO:0000313" key="3">
    <source>
        <dbReference type="Proteomes" id="UP000239757"/>
    </source>
</evidence>
<reference evidence="2 3" key="1">
    <citation type="submission" date="2015-01" db="EMBL/GenBank/DDBJ databases">
        <title>Genome of allotetraploid Gossypium barbadense reveals genomic plasticity and fiber elongation in cotton evolution.</title>
        <authorList>
            <person name="Chen X."/>
            <person name="Liu X."/>
            <person name="Zhao B."/>
            <person name="Zheng H."/>
            <person name="Hu Y."/>
            <person name="Lu G."/>
            <person name="Yang C."/>
            <person name="Chen J."/>
            <person name="Shan C."/>
            <person name="Zhang L."/>
            <person name="Zhou Y."/>
            <person name="Wang L."/>
            <person name="Guo W."/>
            <person name="Bai Y."/>
            <person name="Ruan J."/>
            <person name="Shangguan X."/>
            <person name="Mao Y."/>
            <person name="Jiang J."/>
            <person name="Zhu Y."/>
            <person name="Lei J."/>
            <person name="Kang H."/>
            <person name="Chen S."/>
            <person name="He X."/>
            <person name="Wang R."/>
            <person name="Wang Y."/>
            <person name="Chen J."/>
            <person name="Wang L."/>
            <person name="Yu S."/>
            <person name="Wang B."/>
            <person name="Wei J."/>
            <person name="Song S."/>
            <person name="Lu X."/>
            <person name="Gao Z."/>
            <person name="Gu W."/>
            <person name="Deng X."/>
            <person name="Ma D."/>
            <person name="Wang S."/>
            <person name="Liang W."/>
            <person name="Fang L."/>
            <person name="Cai C."/>
            <person name="Zhu X."/>
            <person name="Zhou B."/>
            <person name="Zhang Y."/>
            <person name="Chen Z."/>
            <person name="Xu S."/>
            <person name="Zhu R."/>
            <person name="Wang S."/>
            <person name="Zhang T."/>
            <person name="Zhao G."/>
        </authorList>
    </citation>
    <scope>NUCLEOTIDE SEQUENCE [LARGE SCALE GENOMIC DNA]</scope>
    <source>
        <strain evidence="3">cv. Xinhai21</strain>
        <tissue evidence="2">Leaf</tissue>
    </source>
</reference>
<gene>
    <name evidence="2" type="ORF">GOBAR_AA09336</name>
</gene>
<evidence type="ECO:0000313" key="2">
    <source>
        <dbReference type="EMBL" id="PPS11306.1"/>
    </source>
</evidence>
<feature type="region of interest" description="Disordered" evidence="1">
    <location>
        <begin position="29"/>
        <end position="49"/>
    </location>
</feature>
<evidence type="ECO:0000256" key="1">
    <source>
        <dbReference type="SAM" id="MobiDB-lite"/>
    </source>
</evidence>
<protein>
    <submittedName>
        <fullName evidence="2">Uncharacterized protein</fullName>
    </submittedName>
</protein>